<dbReference type="Pfam" id="PF00027">
    <property type="entry name" value="cNMP_binding"/>
    <property type="match status" value="1"/>
</dbReference>
<dbReference type="Gene3D" id="2.60.120.10">
    <property type="entry name" value="Jelly Rolls"/>
    <property type="match status" value="1"/>
</dbReference>
<dbReference type="NCBIfam" id="NF007707">
    <property type="entry name" value="PRK10402.1"/>
    <property type="match status" value="1"/>
</dbReference>
<dbReference type="GO" id="GO:0005829">
    <property type="term" value="C:cytosol"/>
    <property type="evidence" value="ECO:0007669"/>
    <property type="project" value="TreeGrafter"/>
</dbReference>
<dbReference type="InterPro" id="IPR018490">
    <property type="entry name" value="cNMP-bd_dom_sf"/>
</dbReference>
<dbReference type="PANTHER" id="PTHR24567">
    <property type="entry name" value="CRP FAMILY TRANSCRIPTIONAL REGULATORY PROTEIN"/>
    <property type="match status" value="1"/>
</dbReference>
<reference evidence="3" key="1">
    <citation type="submission" date="2016-09" db="EMBL/GenBank/DDBJ databases">
        <authorList>
            <person name="Gulvik C.A."/>
        </authorList>
    </citation>
    <scope>NUCLEOTIDE SEQUENCE [LARGE SCALE GENOMIC DNA]</scope>
    <source>
        <strain evidence="3">LMG 26676</strain>
    </source>
</reference>
<dbReference type="AlphaFoldDB" id="A0A1E5HEL4"/>
<dbReference type="STRING" id="1131292.BCR24_12705"/>
<dbReference type="Proteomes" id="UP000094469">
    <property type="component" value="Unassembled WGS sequence"/>
</dbReference>
<name>A0A1E5HEL4_9ENTE</name>
<sequence>MNEVIGENKIDLSTYFSETILKQAKLFIYDSKEYIVRFDKQVEHLFFVIEGRAKIYKIHENGRRSLIQFLGDGDFIGELSLLEVEKQVKDVQAIDRCVCLTLPYQKVKQDLLNDPHFLRILAQYLGEKVLLRVEHFSNNQNYELKHRLAAYMLQTEVEGVYTEKQTETAEYLGVSYRHLMYTLTEFQKNEVVIKEGKSYHLNQAKLKQLAQGLSDF</sequence>
<evidence type="ECO:0000313" key="2">
    <source>
        <dbReference type="EMBL" id="OEG23245.1"/>
    </source>
</evidence>
<evidence type="ECO:0000259" key="1">
    <source>
        <dbReference type="PROSITE" id="PS50042"/>
    </source>
</evidence>
<dbReference type="GO" id="GO:0003700">
    <property type="term" value="F:DNA-binding transcription factor activity"/>
    <property type="evidence" value="ECO:0007669"/>
    <property type="project" value="TreeGrafter"/>
</dbReference>
<gene>
    <name evidence="2" type="ORF">BCR24_12705</name>
</gene>
<dbReference type="PANTHER" id="PTHR24567:SF26">
    <property type="entry name" value="REGULATORY PROTEIN YEIL"/>
    <property type="match status" value="1"/>
</dbReference>
<comment type="caution">
    <text evidence="2">The sequence shown here is derived from an EMBL/GenBank/DDBJ whole genome shotgun (WGS) entry which is preliminary data.</text>
</comment>
<keyword evidence="3" id="KW-1185">Reference proteome</keyword>
<dbReference type="EMBL" id="MIKC01000006">
    <property type="protein sequence ID" value="OEG23245.1"/>
    <property type="molecule type" value="Genomic_DNA"/>
</dbReference>
<dbReference type="InterPro" id="IPR000595">
    <property type="entry name" value="cNMP-bd_dom"/>
</dbReference>
<dbReference type="SUPFAM" id="SSF51206">
    <property type="entry name" value="cAMP-binding domain-like"/>
    <property type="match status" value="1"/>
</dbReference>
<protein>
    <recommendedName>
        <fullName evidence="1">Cyclic nucleotide-binding domain-containing protein</fullName>
    </recommendedName>
</protein>
<dbReference type="SMART" id="SM00100">
    <property type="entry name" value="cNMP"/>
    <property type="match status" value="1"/>
</dbReference>
<evidence type="ECO:0000313" key="3">
    <source>
        <dbReference type="Proteomes" id="UP000094469"/>
    </source>
</evidence>
<feature type="domain" description="Cyclic nucleotide-binding" evidence="1">
    <location>
        <begin position="29"/>
        <end position="128"/>
    </location>
</feature>
<organism evidence="2 3">
    <name type="scientific">Enterococcus ureilyticus</name>
    <dbReference type="NCBI Taxonomy" id="1131292"/>
    <lineage>
        <taxon>Bacteria</taxon>
        <taxon>Bacillati</taxon>
        <taxon>Bacillota</taxon>
        <taxon>Bacilli</taxon>
        <taxon>Lactobacillales</taxon>
        <taxon>Enterococcaceae</taxon>
        <taxon>Enterococcus</taxon>
    </lineage>
</organism>
<dbReference type="InterPro" id="IPR050397">
    <property type="entry name" value="Env_Response_Regulators"/>
</dbReference>
<accession>A0A1E5HEL4</accession>
<dbReference type="PROSITE" id="PS50042">
    <property type="entry name" value="CNMP_BINDING_3"/>
    <property type="match status" value="1"/>
</dbReference>
<dbReference type="InterPro" id="IPR014710">
    <property type="entry name" value="RmlC-like_jellyroll"/>
</dbReference>
<dbReference type="CDD" id="cd00038">
    <property type="entry name" value="CAP_ED"/>
    <property type="match status" value="1"/>
</dbReference>
<proteinExistence type="predicted"/>